<feature type="transmembrane region" description="Helical" evidence="8">
    <location>
        <begin position="163"/>
        <end position="184"/>
    </location>
</feature>
<feature type="transmembrane region" description="Helical" evidence="8">
    <location>
        <begin position="215"/>
        <end position="238"/>
    </location>
</feature>
<feature type="transmembrane region" description="Helical" evidence="8">
    <location>
        <begin position="367"/>
        <end position="388"/>
    </location>
</feature>
<comment type="subcellular location">
    <subcellularLocation>
        <location evidence="1">Cell inner membrane</location>
        <topology evidence="1">Multi-pass membrane protein</topology>
    </subcellularLocation>
</comment>
<keyword evidence="11" id="KW-1185">Reference proteome</keyword>
<evidence type="ECO:0000313" key="11">
    <source>
        <dbReference type="Proteomes" id="UP000245288"/>
    </source>
</evidence>
<keyword evidence="3" id="KW-1003">Cell membrane</keyword>
<dbReference type="InterPro" id="IPR042094">
    <property type="entry name" value="T2SS_GspF_sf"/>
</dbReference>
<evidence type="ECO:0000256" key="5">
    <source>
        <dbReference type="ARBA" id="ARBA00022692"/>
    </source>
</evidence>
<dbReference type="GO" id="GO:0005886">
    <property type="term" value="C:plasma membrane"/>
    <property type="evidence" value="ECO:0007669"/>
    <property type="project" value="UniProtKB-SubCell"/>
</dbReference>
<dbReference type="Proteomes" id="UP000245288">
    <property type="component" value="Unassembled WGS sequence"/>
</dbReference>
<proteinExistence type="inferred from homology"/>
<gene>
    <name evidence="10" type="ORF">LG34_00250</name>
</gene>
<dbReference type="InterPro" id="IPR003004">
    <property type="entry name" value="GspF/PilC"/>
</dbReference>
<protein>
    <submittedName>
        <fullName evidence="10">Type II secretion system protein</fullName>
    </submittedName>
</protein>
<evidence type="ECO:0000256" key="4">
    <source>
        <dbReference type="ARBA" id="ARBA00022519"/>
    </source>
</evidence>
<dbReference type="InterPro" id="IPR018076">
    <property type="entry name" value="T2SS_GspF_dom"/>
</dbReference>
<evidence type="ECO:0000256" key="8">
    <source>
        <dbReference type="SAM" id="Phobius"/>
    </source>
</evidence>
<dbReference type="OrthoDB" id="9805682at2"/>
<name>A0A2V1JY50_EUBRA</name>
<evidence type="ECO:0000256" key="2">
    <source>
        <dbReference type="ARBA" id="ARBA00005745"/>
    </source>
</evidence>
<comment type="similarity">
    <text evidence="2">Belongs to the GSP F family.</text>
</comment>
<dbReference type="RefSeq" id="WP_109214311.1">
    <property type="nucleotide sequence ID" value="NZ_JRFU01000003.1"/>
</dbReference>
<dbReference type="AlphaFoldDB" id="A0A2V1JY50"/>
<evidence type="ECO:0000259" key="9">
    <source>
        <dbReference type="Pfam" id="PF00482"/>
    </source>
</evidence>
<organism evidence="10 11">
    <name type="scientific">Eubacterium ramulus</name>
    <dbReference type="NCBI Taxonomy" id="39490"/>
    <lineage>
        <taxon>Bacteria</taxon>
        <taxon>Bacillati</taxon>
        <taxon>Bacillota</taxon>
        <taxon>Clostridia</taxon>
        <taxon>Eubacteriales</taxon>
        <taxon>Eubacteriaceae</taxon>
        <taxon>Eubacterium</taxon>
    </lineage>
</organism>
<dbReference type="PANTHER" id="PTHR30012:SF0">
    <property type="entry name" value="TYPE II SECRETION SYSTEM PROTEIN F-RELATED"/>
    <property type="match status" value="1"/>
</dbReference>
<evidence type="ECO:0000256" key="1">
    <source>
        <dbReference type="ARBA" id="ARBA00004429"/>
    </source>
</evidence>
<evidence type="ECO:0000256" key="3">
    <source>
        <dbReference type="ARBA" id="ARBA00022475"/>
    </source>
</evidence>
<evidence type="ECO:0000256" key="6">
    <source>
        <dbReference type="ARBA" id="ARBA00022989"/>
    </source>
</evidence>
<dbReference type="Gene3D" id="1.20.81.30">
    <property type="entry name" value="Type II secretion system (T2SS), domain F"/>
    <property type="match status" value="2"/>
</dbReference>
<accession>A0A2V1JY50</accession>
<feature type="domain" description="Type II secretion system protein GspF" evidence="9">
    <location>
        <begin position="264"/>
        <end position="386"/>
    </location>
</feature>
<dbReference type="FunFam" id="1.20.81.30:FF:000001">
    <property type="entry name" value="Type II secretion system protein F"/>
    <property type="match status" value="2"/>
</dbReference>
<keyword evidence="5 8" id="KW-0812">Transmembrane</keyword>
<dbReference type="PRINTS" id="PR00812">
    <property type="entry name" value="BCTERIALGSPF"/>
</dbReference>
<dbReference type="PANTHER" id="PTHR30012">
    <property type="entry name" value="GENERAL SECRETION PATHWAY PROTEIN"/>
    <property type="match status" value="1"/>
</dbReference>
<dbReference type="Pfam" id="PF00482">
    <property type="entry name" value="T2SSF"/>
    <property type="match status" value="2"/>
</dbReference>
<feature type="domain" description="Type II secretion system protein GspF" evidence="9">
    <location>
        <begin position="62"/>
        <end position="185"/>
    </location>
</feature>
<sequence>MARFRYVAKDMKGKRHKGTLEATAENVLQQQLREEGLFLISAKNLTDTHGYQKLKAKQLAVFCRELSTLLASGVSLVRALDIISNQEGIPDSEREVYQDVLQDLKKGILLSEAMESKKCFPELMIGMLRSGEGSGNIDQVTGRLATQYEKDYKLTQQVKSAMTYPMILLILCVAIVILIVTFILPQFQSLFDQMDSLPVPTTILIACSNFITQRWYVALMVVFAIVVVVKLIVGIPGVRRTLDRGKVRMPVFGNLFKVIYTARFARTLSSLYSSGMPIATAIATAGNTIGNRYIEEQFEEVVTQVRSGVPLSQALHSVDGFQKKLASTVQIGEESGRLDLMLDSIASSLEDEAEQATKRIVTLLEPILIVFMAVIVGFIMIAVMLPIYQSYASIENS</sequence>
<evidence type="ECO:0000256" key="7">
    <source>
        <dbReference type="ARBA" id="ARBA00023136"/>
    </source>
</evidence>
<keyword evidence="7 8" id="KW-0472">Membrane</keyword>
<comment type="caution">
    <text evidence="10">The sequence shown here is derived from an EMBL/GenBank/DDBJ whole genome shotgun (WGS) entry which is preliminary data.</text>
</comment>
<keyword evidence="6 8" id="KW-1133">Transmembrane helix</keyword>
<keyword evidence="4" id="KW-0997">Cell inner membrane</keyword>
<dbReference type="EMBL" id="JRFU01000003">
    <property type="protein sequence ID" value="PWE88081.1"/>
    <property type="molecule type" value="Genomic_DNA"/>
</dbReference>
<evidence type="ECO:0000313" key="10">
    <source>
        <dbReference type="EMBL" id="PWE88081.1"/>
    </source>
</evidence>
<reference evidence="10 11" key="1">
    <citation type="submission" date="2014-09" db="EMBL/GenBank/DDBJ databases">
        <title>Butyrate-producing bacteria isolated from human gut.</title>
        <authorList>
            <person name="Zhang Q."/>
            <person name="Zhao L."/>
        </authorList>
    </citation>
    <scope>NUCLEOTIDE SEQUENCE [LARGE SCALE GENOMIC DNA]</scope>
    <source>
        <strain evidence="10 11">21</strain>
    </source>
</reference>